<keyword evidence="4" id="KW-0675">Receptor</keyword>
<dbReference type="InParanoid" id="A0A2P5FCV6"/>
<dbReference type="STRING" id="63057.A0A2P5FCV6"/>
<feature type="signal peptide" evidence="2">
    <location>
        <begin position="1"/>
        <end position="23"/>
    </location>
</feature>
<accession>A0A2P5FCV6</accession>
<comment type="caution">
    <text evidence="4">The sequence shown here is derived from an EMBL/GenBank/DDBJ whole genome shotgun (WGS) entry which is preliminary data.</text>
</comment>
<dbReference type="InterPro" id="IPR039794">
    <property type="entry name" value="Gtb1-like"/>
</dbReference>
<dbReference type="PANTHER" id="PTHR12630:SF1">
    <property type="entry name" value="GLUCOSIDASE 2 SUBUNIT BETA"/>
    <property type="match status" value="1"/>
</dbReference>
<evidence type="ECO:0000313" key="4">
    <source>
        <dbReference type="EMBL" id="PON95615.1"/>
    </source>
</evidence>
<proteinExistence type="predicted"/>
<evidence type="ECO:0000256" key="1">
    <source>
        <dbReference type="SAM" id="Coils"/>
    </source>
</evidence>
<evidence type="ECO:0000259" key="3">
    <source>
        <dbReference type="Pfam" id="PF12999"/>
    </source>
</evidence>
<dbReference type="Proteomes" id="UP000237000">
    <property type="component" value="Unassembled WGS sequence"/>
</dbReference>
<keyword evidence="2" id="KW-0732">Signal</keyword>
<dbReference type="PANTHER" id="PTHR12630">
    <property type="entry name" value="N-LINKED OLIGOSACCHARIDE PROCESSING"/>
    <property type="match status" value="1"/>
</dbReference>
<dbReference type="GO" id="GO:0017177">
    <property type="term" value="C:glucosidase II complex"/>
    <property type="evidence" value="ECO:0007669"/>
    <property type="project" value="TreeGrafter"/>
</dbReference>
<feature type="chain" id="PRO_5015177926" evidence="2">
    <location>
        <begin position="24"/>
        <end position="174"/>
    </location>
</feature>
<sequence>MKLRIVVFWVVLCVLSAASIVRSAYSPPKYLGIAPEDEKYYKSSESIKCKDGSKKFSKTQINDNFCDCRDGTDEPGTSACPNGRFYCRIAGHVPLVLYSSRVNDGMCERKQEVERAKEAIAKDEAELSNLQKEEEALKRLVQQLKDAEVERFDASTNGRSSVHSVEQALRVCAF</sequence>
<dbReference type="Pfam" id="PF12999">
    <property type="entry name" value="PRKCSH-like"/>
    <property type="match status" value="1"/>
</dbReference>
<dbReference type="InterPro" id="IPR028146">
    <property type="entry name" value="PRKCSH_N"/>
</dbReference>
<evidence type="ECO:0000256" key="2">
    <source>
        <dbReference type="SAM" id="SignalP"/>
    </source>
</evidence>
<organism evidence="4 5">
    <name type="scientific">Trema orientale</name>
    <name type="common">Charcoal tree</name>
    <name type="synonym">Celtis orientalis</name>
    <dbReference type="NCBI Taxonomy" id="63057"/>
    <lineage>
        <taxon>Eukaryota</taxon>
        <taxon>Viridiplantae</taxon>
        <taxon>Streptophyta</taxon>
        <taxon>Embryophyta</taxon>
        <taxon>Tracheophyta</taxon>
        <taxon>Spermatophyta</taxon>
        <taxon>Magnoliopsida</taxon>
        <taxon>eudicotyledons</taxon>
        <taxon>Gunneridae</taxon>
        <taxon>Pentapetalae</taxon>
        <taxon>rosids</taxon>
        <taxon>fabids</taxon>
        <taxon>Rosales</taxon>
        <taxon>Cannabaceae</taxon>
        <taxon>Trema</taxon>
    </lineage>
</organism>
<keyword evidence="4" id="KW-0449">Lipoprotein</keyword>
<reference evidence="5" key="1">
    <citation type="submission" date="2016-06" db="EMBL/GenBank/DDBJ databases">
        <title>Parallel loss of symbiosis genes in relatives of nitrogen-fixing non-legume Parasponia.</title>
        <authorList>
            <person name="Van Velzen R."/>
            <person name="Holmer R."/>
            <person name="Bu F."/>
            <person name="Rutten L."/>
            <person name="Van Zeijl A."/>
            <person name="Liu W."/>
            <person name="Santuari L."/>
            <person name="Cao Q."/>
            <person name="Sharma T."/>
            <person name="Shen D."/>
            <person name="Roswanjaya Y."/>
            <person name="Wardhani T."/>
            <person name="Kalhor M.S."/>
            <person name="Jansen J."/>
            <person name="Van den Hoogen J."/>
            <person name="Gungor B."/>
            <person name="Hartog M."/>
            <person name="Hontelez J."/>
            <person name="Verver J."/>
            <person name="Yang W.-C."/>
            <person name="Schijlen E."/>
            <person name="Repin R."/>
            <person name="Schilthuizen M."/>
            <person name="Schranz E."/>
            <person name="Heidstra R."/>
            <person name="Miyata K."/>
            <person name="Fedorova E."/>
            <person name="Kohlen W."/>
            <person name="Bisseling T."/>
            <person name="Smit S."/>
            <person name="Geurts R."/>
        </authorList>
    </citation>
    <scope>NUCLEOTIDE SEQUENCE [LARGE SCALE GENOMIC DNA]</scope>
    <source>
        <strain evidence="5">cv. RG33-2</strain>
    </source>
</reference>
<feature type="domain" description="Glucosidase II beta subunit N-terminal" evidence="3">
    <location>
        <begin position="25"/>
        <end position="138"/>
    </location>
</feature>
<dbReference type="OrthoDB" id="28322at2759"/>
<evidence type="ECO:0000313" key="5">
    <source>
        <dbReference type="Proteomes" id="UP000237000"/>
    </source>
</evidence>
<dbReference type="EMBL" id="JXTC01000043">
    <property type="protein sequence ID" value="PON95615.1"/>
    <property type="molecule type" value="Genomic_DNA"/>
</dbReference>
<protein>
    <submittedName>
        <fullName evidence="4">Low-density lipoprotein (LDL) receptor class A repeat</fullName>
    </submittedName>
</protein>
<keyword evidence="5" id="KW-1185">Reference proteome</keyword>
<gene>
    <name evidence="4" type="ORF">TorRG33x02_084440</name>
</gene>
<feature type="coiled-coil region" evidence="1">
    <location>
        <begin position="113"/>
        <end position="157"/>
    </location>
</feature>
<keyword evidence="1" id="KW-0175">Coiled coil</keyword>
<name>A0A2P5FCV6_TREOI</name>
<dbReference type="AlphaFoldDB" id="A0A2P5FCV6"/>
<dbReference type="GO" id="GO:0006491">
    <property type="term" value="P:N-glycan processing"/>
    <property type="evidence" value="ECO:0007669"/>
    <property type="project" value="TreeGrafter"/>
</dbReference>